<dbReference type="SMART" id="SM00509">
    <property type="entry name" value="TFS2N"/>
    <property type="match status" value="2"/>
</dbReference>
<dbReference type="SUPFAM" id="SSF47676">
    <property type="entry name" value="Conserved domain common to transcription factors TFIIS, elongin A, CRSP70"/>
    <property type="match status" value="2"/>
</dbReference>
<feature type="domain" description="TFIIS N-terminal" evidence="4">
    <location>
        <begin position="22"/>
        <end position="98"/>
    </location>
</feature>
<evidence type="ECO:0000313" key="8">
    <source>
        <dbReference type="Proteomes" id="UP000006548"/>
    </source>
</evidence>
<proteinExistence type="predicted"/>
<dbReference type="PIR" id="D84509">
    <property type="entry name" value="D84509"/>
</dbReference>
<dbReference type="GeneID" id="815849"/>
<dbReference type="eggNOG" id="ENOG502R1IR">
    <property type="taxonomic scope" value="Eukaryota"/>
</dbReference>
<dbReference type="PANTHER" id="PTHR31995">
    <property type="entry name" value="TRANSCRIPTION FACTOR IIS FAMILY PROTEIN-RELATED"/>
    <property type="match status" value="1"/>
</dbReference>
<evidence type="ECO:0000313" key="5">
    <source>
        <dbReference type="Araport" id="AT2G13640"/>
    </source>
</evidence>
<reference evidence="7" key="5">
    <citation type="submission" date="2016-05" db="EMBL/GenBank/DDBJ databases">
        <authorList>
            <person name="Krishnakumar V."/>
            <person name="Cheng C.-Y."/>
            <person name="Chan A.P."/>
            <person name="Schobel S."/>
            <person name="Kim M."/>
            <person name="Ferlanti E.S."/>
            <person name="Belyaeva I."/>
            <person name="Rosen B.D."/>
            <person name="Micklem G."/>
            <person name="Miller J.R."/>
            <person name="Vaughn M."/>
            <person name="Town C.D."/>
        </authorList>
    </citation>
    <scope>NUCLEOTIDE SEQUENCE</scope>
</reference>
<reference evidence="8" key="6">
    <citation type="journal article" date="2017" name="Plant J.">
        <title>Araport11: a complete reannotation of the Arabidopsis thaliana reference genome.</title>
        <authorList>
            <person name="Cheng C.Y."/>
            <person name="Krishnakumar V."/>
            <person name="Chan A.P."/>
            <person name="Thibaud-Nissen F."/>
            <person name="Schobel S."/>
            <person name="Town C.D."/>
        </authorList>
    </citation>
    <scope>GENOME REANNOTATION</scope>
    <source>
        <strain evidence="8">cv. Columbia</strain>
    </source>
</reference>
<dbReference type="InterPro" id="IPR017923">
    <property type="entry name" value="TFIIS_N"/>
</dbReference>
<dbReference type="CDD" id="cd00183">
    <property type="entry name" value="TFIIS_I"/>
    <property type="match status" value="2"/>
</dbReference>
<dbReference type="GO" id="GO:0005667">
    <property type="term" value="C:transcription regulator complex"/>
    <property type="evidence" value="ECO:0000314"/>
    <property type="project" value="TAIR"/>
</dbReference>
<comment type="subcellular location">
    <subcellularLocation>
        <location evidence="1 3">Nucleus</location>
    </subcellularLocation>
</comment>
<dbReference type="PROSITE" id="PS51319">
    <property type="entry name" value="TFIIS_N"/>
    <property type="match status" value="2"/>
</dbReference>
<dbReference type="GO" id="GO:0005634">
    <property type="term" value="C:nucleus"/>
    <property type="evidence" value="ECO:0007669"/>
    <property type="project" value="UniProtKB-SubCell"/>
</dbReference>
<evidence type="ECO:0000256" key="1">
    <source>
        <dbReference type="ARBA" id="ARBA00004123"/>
    </source>
</evidence>
<keyword evidence="8" id="KW-1185">Reference proteome</keyword>
<dbReference type="PaxDb" id="3702-AT2G13640.1"/>
<dbReference type="ExpressionAtlas" id="Q9SIT3">
    <property type="expression patterns" value="baseline and differential"/>
</dbReference>
<feature type="domain" description="TFIIS N-terminal" evidence="4">
    <location>
        <begin position="269"/>
        <end position="348"/>
    </location>
</feature>
<keyword evidence="2 3" id="KW-0539">Nucleus</keyword>
<dbReference type="EMBL" id="CP002685">
    <property type="protein sequence ID" value="AEC06249.1"/>
    <property type="molecule type" value="Genomic_DNA"/>
</dbReference>
<dbReference type="KEGG" id="ath:AT2G13640"/>
<dbReference type="Proteomes" id="UP000006548">
    <property type="component" value="Chromosome 2"/>
</dbReference>
<protein>
    <submittedName>
        <fullName evidence="7">Transcription factor IIS family protein</fullName>
    </submittedName>
</protein>
<reference evidence="6" key="2">
    <citation type="submission" date="2000-03" db="EMBL/GenBank/DDBJ databases">
        <authorList>
            <person name="Lin X."/>
            <person name="Kaul S."/>
            <person name="Shea T.P."/>
            <person name="Fujii C.Y."/>
            <person name="Shen M."/>
            <person name="VanAken S.E."/>
            <person name="Barnstead M.E."/>
            <person name="Mason T.M."/>
            <person name="Bowman C.L."/>
            <person name="Ronning C.M."/>
            <person name="Benito M.-I."/>
            <person name="Carrera A.J."/>
            <person name="Creasy T.H."/>
            <person name="Buell C.R."/>
            <person name="Town C.D."/>
            <person name="Nierman W.C."/>
            <person name="Fraser C.M."/>
            <person name="Venter J.C."/>
        </authorList>
    </citation>
    <scope>NUCLEOTIDE SEQUENCE</scope>
</reference>
<reference evidence="6" key="3">
    <citation type="submission" date="2002-02" db="EMBL/GenBank/DDBJ databases">
        <authorList>
            <person name="Town C.D."/>
            <person name="Kaul S."/>
        </authorList>
    </citation>
    <scope>NUCLEOTIDE SEQUENCE</scope>
</reference>
<name>Q9SIT3_ARATH</name>
<dbReference type="iPTMnet" id="Q9SIT3"/>
<evidence type="ECO:0000259" key="4">
    <source>
        <dbReference type="PROSITE" id="PS51319"/>
    </source>
</evidence>
<dbReference type="STRING" id="3702.Q9SIT3"/>
<evidence type="ECO:0000313" key="6">
    <source>
        <dbReference type="EMBL" id="AAD22686.1"/>
    </source>
</evidence>
<gene>
    <name evidence="5 7" type="ordered locus">At2g13640</name>
    <name evidence="7" type="ORF">T10F5.18</name>
    <name evidence="7" type="ORF">T10F5_18</name>
</gene>
<dbReference type="EMBL" id="AC007063">
    <property type="protein sequence ID" value="AAD22686.1"/>
    <property type="molecule type" value="Genomic_DNA"/>
</dbReference>
<reference evidence="7" key="4">
    <citation type="submission" date="2011-02" db="EMBL/GenBank/DDBJ databases">
        <authorList>
            <consortium name="TAIR"/>
            <person name="Swarbreck D."/>
            <person name="Lamesch P."/>
            <person name="Wilks C."/>
            <person name="Huala E."/>
        </authorList>
    </citation>
    <scope>NUCLEOTIDE SEQUENCE</scope>
</reference>
<dbReference type="HOGENOM" id="CLU_076457_0_0_1"/>
<dbReference type="AlphaFoldDB" id="Q9SIT3"/>
<evidence type="ECO:0000256" key="3">
    <source>
        <dbReference type="PROSITE-ProRule" id="PRU00649"/>
    </source>
</evidence>
<accession>Q9SIT3</accession>
<organism evidence="6">
    <name type="scientific">Arabidopsis thaliana</name>
    <name type="common">Mouse-ear cress</name>
    <dbReference type="NCBI Taxonomy" id="3702"/>
    <lineage>
        <taxon>Eukaryota</taxon>
        <taxon>Viridiplantae</taxon>
        <taxon>Streptophyta</taxon>
        <taxon>Embryophyta</taxon>
        <taxon>Tracheophyta</taxon>
        <taxon>Spermatophyta</taxon>
        <taxon>Magnoliopsida</taxon>
        <taxon>eudicotyledons</taxon>
        <taxon>Gunneridae</taxon>
        <taxon>Pentapetalae</taxon>
        <taxon>rosids</taxon>
        <taxon>malvids</taxon>
        <taxon>Brassicales</taxon>
        <taxon>Brassicaceae</taxon>
        <taxon>Camelineae</taxon>
        <taxon>Arabidopsis</taxon>
    </lineage>
</organism>
<dbReference type="TAIR" id="AT2G13640"/>
<reference evidence="7 8" key="1">
    <citation type="journal article" date="1999" name="Nature">
        <title>Sequence and analysis of chromosome 2 of the plant Arabidopsis thaliana.</title>
        <authorList>
            <person name="Lin X."/>
            <person name="Kaul S."/>
            <person name="Rounsley S."/>
            <person name="Shea T.P."/>
            <person name="Benito M.I."/>
            <person name="Town C.D."/>
            <person name="Fujii C.Y."/>
            <person name="Mason T."/>
            <person name="Bowman C.L."/>
            <person name="Barnstead M."/>
            <person name="Feldblyum T.V."/>
            <person name="Buell C.R."/>
            <person name="Ketchum K.A."/>
            <person name="Lee J."/>
            <person name="Ronning C.M."/>
            <person name="Koo H.L."/>
            <person name="Moffat K.S."/>
            <person name="Cronin L.A."/>
            <person name="Shen M."/>
            <person name="Pai G."/>
            <person name="Van Aken S."/>
            <person name="Umayam L."/>
            <person name="Tallon L.J."/>
            <person name="Gill J.E."/>
            <person name="Adams M.D."/>
            <person name="Carrera A.J."/>
            <person name="Creasy T.H."/>
            <person name="Goodman H.M."/>
            <person name="Somerville C.R."/>
            <person name="Copenhaver G.P."/>
            <person name="Preuss D."/>
            <person name="Nierman W.C."/>
            <person name="White O."/>
            <person name="Eisen J.A."/>
            <person name="Salzberg S.L."/>
            <person name="Fraser C.M."/>
            <person name="Venter J.C."/>
        </authorList>
    </citation>
    <scope>NUCLEOTIDE SEQUENCE [LARGE SCALE GENOMIC DNA]</scope>
    <source>
        <strain evidence="8">cv. Columbia</strain>
    </source>
</reference>
<evidence type="ECO:0000313" key="7">
    <source>
        <dbReference type="EMBL" id="AEC06249.1"/>
    </source>
</evidence>
<sequence length="384" mass="44464">MIKNDGKMMRVRIAKERSDLCDLTAAAIKATYNTRNPCEVERCIDVLNHLKSLSLSVKDIRLSESIVKLETLRSHRNPRIRKEAQALFHSWLKTFYAHGSDNSFTAALTKDRLKMKKHVLKMCSELKKKEEPGTMARQVTAFSVLKNKEDERSQTTVEAVESKTTIKLSELNRKEDQRSLTRETEKNKARNSFLALKQKEDHRSETCVEKYFKKETKTNLKQLNMKTRRVSLEDVTTKKPHEDGSLIKKTKTEKELKKKKVDEMVKLFEAAKKAADVANAKGVLSGKPEVSRCIDALSLLMKINITPKPKEPRRMMDKLEGLTKHKDRKICHVASALLHLWRQRIREQERKKSVTKASSKTRKLSYVKIIWLEQIKVSCGFKRF</sequence>
<dbReference type="Araport" id="AT2G13640"/>
<evidence type="ECO:0000256" key="2">
    <source>
        <dbReference type="ARBA" id="ARBA00023242"/>
    </source>
</evidence>
<dbReference type="InterPro" id="IPR035441">
    <property type="entry name" value="TFIIS/LEDGF_dom_sf"/>
</dbReference>
<dbReference type="InterPro" id="IPR003617">
    <property type="entry name" value="TFIIS/CRSP70_N_sub"/>
</dbReference>
<dbReference type="PANTHER" id="PTHR31995:SF8">
    <property type="entry name" value="TRANSCRIPTION FACTOR IIS FAMILY PROTEIN"/>
    <property type="match status" value="1"/>
</dbReference>
<dbReference type="SMR" id="Q9SIT3"/>